<keyword evidence="7 9" id="KW-1133">Transmembrane helix</keyword>
<dbReference type="GO" id="GO:0005886">
    <property type="term" value="C:plasma membrane"/>
    <property type="evidence" value="ECO:0007669"/>
    <property type="project" value="UniProtKB-SubCell"/>
</dbReference>
<dbReference type="SUPFAM" id="SSF161098">
    <property type="entry name" value="MetI-like"/>
    <property type="match status" value="1"/>
</dbReference>
<dbReference type="PROSITE" id="PS50928">
    <property type="entry name" value="ABC_TM1"/>
    <property type="match status" value="1"/>
</dbReference>
<dbReference type="InterPro" id="IPR000515">
    <property type="entry name" value="MetI-like"/>
</dbReference>
<evidence type="ECO:0000256" key="4">
    <source>
        <dbReference type="ARBA" id="ARBA00022475"/>
    </source>
</evidence>
<feature type="transmembrane region" description="Helical" evidence="9">
    <location>
        <begin position="12"/>
        <end position="31"/>
    </location>
</feature>
<dbReference type="GO" id="GO:0015098">
    <property type="term" value="F:molybdate ion transmembrane transporter activity"/>
    <property type="evidence" value="ECO:0007669"/>
    <property type="project" value="UniProtKB-UniRule"/>
</dbReference>
<dbReference type="STRING" id="255247.ABE41_013470"/>
<gene>
    <name evidence="12" type="ORF">ABE41_013470</name>
</gene>
<evidence type="ECO:0000259" key="11">
    <source>
        <dbReference type="PROSITE" id="PS50928"/>
    </source>
</evidence>
<feature type="transmembrane region" description="Helical" evidence="9">
    <location>
        <begin position="184"/>
        <end position="206"/>
    </location>
</feature>
<comment type="similarity">
    <text evidence="2 10">Belongs to the binding-protein-dependent transport system permease family. CysTW subfamily.</text>
</comment>
<accession>A0A1B1Z6M9</accession>
<comment type="function">
    <text evidence="10">Part of the binding-protein-dependent transport system for molybdenum; probably responsible for the translocation of the substrate across the membrane.</text>
</comment>
<name>A0A1B1Z6M9_9BACL</name>
<evidence type="ECO:0000256" key="9">
    <source>
        <dbReference type="RuleBase" id="RU363032"/>
    </source>
</evidence>
<evidence type="ECO:0000256" key="5">
    <source>
        <dbReference type="ARBA" id="ARBA00022505"/>
    </source>
</evidence>
<feature type="domain" description="ABC transmembrane type-1" evidence="11">
    <location>
        <begin position="5"/>
        <end position="202"/>
    </location>
</feature>
<reference evidence="12 13" key="1">
    <citation type="submission" date="2016-08" db="EMBL/GenBank/DDBJ databases">
        <title>Complete genome sequence of Fictibacillus arsenicus G25-54, a strain with toxicity to nematodes and a potential arsenic-resistance activity.</title>
        <authorList>
            <person name="Zheng Z."/>
        </authorList>
    </citation>
    <scope>NUCLEOTIDE SEQUENCE [LARGE SCALE GENOMIC DNA]</scope>
    <source>
        <strain evidence="12 13">G25-54</strain>
    </source>
</reference>
<evidence type="ECO:0000256" key="10">
    <source>
        <dbReference type="RuleBase" id="RU365097"/>
    </source>
</evidence>
<evidence type="ECO:0000256" key="6">
    <source>
        <dbReference type="ARBA" id="ARBA00022692"/>
    </source>
</evidence>
<protein>
    <recommendedName>
        <fullName evidence="10">Molybdenum transport system permease</fullName>
    </recommendedName>
</protein>
<evidence type="ECO:0000256" key="2">
    <source>
        <dbReference type="ARBA" id="ARBA00007069"/>
    </source>
</evidence>
<dbReference type="InterPro" id="IPR035906">
    <property type="entry name" value="MetI-like_sf"/>
</dbReference>
<proteinExistence type="inferred from homology"/>
<feature type="transmembrane region" description="Helical" evidence="9">
    <location>
        <begin position="43"/>
        <end position="64"/>
    </location>
</feature>
<evidence type="ECO:0000256" key="7">
    <source>
        <dbReference type="ARBA" id="ARBA00022989"/>
    </source>
</evidence>
<dbReference type="Proteomes" id="UP000077412">
    <property type="component" value="Chromosome"/>
</dbReference>
<dbReference type="PANTHER" id="PTHR30183">
    <property type="entry name" value="MOLYBDENUM TRANSPORT SYSTEM PERMEASE PROTEIN MODB"/>
    <property type="match status" value="1"/>
</dbReference>
<dbReference type="AlphaFoldDB" id="A0A1B1Z6M9"/>
<dbReference type="KEGG" id="far:ABE41_013470"/>
<keyword evidence="4 10" id="KW-1003">Cell membrane</keyword>
<keyword evidence="13" id="KW-1185">Reference proteome</keyword>
<feature type="transmembrane region" description="Helical" evidence="9">
    <location>
        <begin position="151"/>
        <end position="172"/>
    </location>
</feature>
<dbReference type="NCBIfam" id="TIGR02141">
    <property type="entry name" value="modB_ABC"/>
    <property type="match status" value="1"/>
</dbReference>
<evidence type="ECO:0000256" key="3">
    <source>
        <dbReference type="ARBA" id="ARBA00022448"/>
    </source>
</evidence>
<dbReference type="PANTHER" id="PTHR30183:SF3">
    <property type="entry name" value="MOLYBDENUM TRANSPORT SYSTEM PERMEASE PROTEIN MODB"/>
    <property type="match status" value="1"/>
</dbReference>
<organism evidence="12 13">
    <name type="scientific">Fictibacillus arsenicus</name>
    <dbReference type="NCBI Taxonomy" id="255247"/>
    <lineage>
        <taxon>Bacteria</taxon>
        <taxon>Bacillati</taxon>
        <taxon>Bacillota</taxon>
        <taxon>Bacilli</taxon>
        <taxon>Bacillales</taxon>
        <taxon>Fictibacillaceae</taxon>
        <taxon>Fictibacillus</taxon>
    </lineage>
</organism>
<keyword evidence="3 9" id="KW-0813">Transport</keyword>
<keyword evidence="8 9" id="KW-0472">Membrane</keyword>
<dbReference type="CDD" id="cd06261">
    <property type="entry name" value="TM_PBP2"/>
    <property type="match status" value="1"/>
</dbReference>
<dbReference type="OrthoDB" id="9795403at2"/>
<comment type="subcellular location">
    <subcellularLocation>
        <location evidence="1 9">Cell membrane</location>
        <topology evidence="1 9">Multi-pass membrane protein</topology>
    </subcellularLocation>
</comment>
<dbReference type="Gene3D" id="1.10.3720.10">
    <property type="entry name" value="MetI-like"/>
    <property type="match status" value="1"/>
</dbReference>
<dbReference type="Pfam" id="PF00528">
    <property type="entry name" value="BPD_transp_1"/>
    <property type="match status" value="1"/>
</dbReference>
<evidence type="ECO:0000313" key="12">
    <source>
        <dbReference type="EMBL" id="ANX13016.1"/>
    </source>
</evidence>
<evidence type="ECO:0000256" key="8">
    <source>
        <dbReference type="ARBA" id="ARBA00023136"/>
    </source>
</evidence>
<dbReference type="InterPro" id="IPR011867">
    <property type="entry name" value="ModB_ABC"/>
</dbReference>
<dbReference type="RefSeq" id="WP_066291228.1">
    <property type="nucleotide sequence ID" value="NZ_CP016761.1"/>
</dbReference>
<keyword evidence="5 10" id="KW-0500">Molybdenum</keyword>
<dbReference type="EMBL" id="CP016761">
    <property type="protein sequence ID" value="ANX13016.1"/>
    <property type="molecule type" value="Genomic_DNA"/>
</dbReference>
<feature type="transmembrane region" description="Helical" evidence="9">
    <location>
        <begin position="76"/>
        <end position="96"/>
    </location>
</feature>
<sequence>MIHSLVLSLETAVIATIFVLAAGLPLSYLFARLSFRGKTIFETIFSLPLILPPSVVGYILLLLLGKDGLGRFGIQWVFTWKAAVLAATIVAFPLFFRTAKASFGNLDDNILDAARLDGSSWNIFWNVAIPLARHGVIAAVMLSFLRAIGEFGATLMIAGNIPGITQTAPLAIYDHVLLGDEQTALVLSFFLTLFSFVMLAISSIFAKKSI</sequence>
<evidence type="ECO:0000313" key="13">
    <source>
        <dbReference type="Proteomes" id="UP000077412"/>
    </source>
</evidence>
<evidence type="ECO:0000256" key="1">
    <source>
        <dbReference type="ARBA" id="ARBA00004651"/>
    </source>
</evidence>
<keyword evidence="6 9" id="KW-0812">Transmembrane</keyword>